<evidence type="ECO:0000256" key="2">
    <source>
        <dbReference type="ARBA" id="ARBA00023015"/>
    </source>
</evidence>
<dbReference type="InterPro" id="IPR013324">
    <property type="entry name" value="RNA_pol_sigma_r3/r4-like"/>
</dbReference>
<feature type="domain" description="RNA polymerase sigma factor 70 region 4 type 2" evidence="7">
    <location>
        <begin position="126"/>
        <end position="177"/>
    </location>
</feature>
<evidence type="ECO:0000313" key="9">
    <source>
        <dbReference type="Proteomes" id="UP000660021"/>
    </source>
</evidence>
<dbReference type="NCBIfam" id="TIGR02937">
    <property type="entry name" value="sigma70-ECF"/>
    <property type="match status" value="1"/>
</dbReference>
<evidence type="ECO:0000256" key="5">
    <source>
        <dbReference type="ARBA" id="ARBA00023163"/>
    </source>
</evidence>
<dbReference type="PANTHER" id="PTHR43133">
    <property type="entry name" value="RNA POLYMERASE ECF-TYPE SIGMA FACTO"/>
    <property type="match status" value="1"/>
</dbReference>
<dbReference type="SUPFAM" id="SSF88946">
    <property type="entry name" value="Sigma2 domain of RNA polymerase sigma factors"/>
    <property type="match status" value="1"/>
</dbReference>
<dbReference type="Gene3D" id="1.10.10.10">
    <property type="entry name" value="Winged helix-like DNA-binding domain superfamily/Winged helix DNA-binding domain"/>
    <property type="match status" value="1"/>
</dbReference>
<evidence type="ECO:0000256" key="4">
    <source>
        <dbReference type="ARBA" id="ARBA00023125"/>
    </source>
</evidence>
<evidence type="ECO:0000259" key="6">
    <source>
        <dbReference type="Pfam" id="PF04542"/>
    </source>
</evidence>
<dbReference type="Proteomes" id="UP000660021">
    <property type="component" value="Unassembled WGS sequence"/>
</dbReference>
<dbReference type="Gene3D" id="1.10.1740.10">
    <property type="match status" value="1"/>
</dbReference>
<evidence type="ECO:0000256" key="3">
    <source>
        <dbReference type="ARBA" id="ARBA00023082"/>
    </source>
</evidence>
<dbReference type="InterPro" id="IPR013325">
    <property type="entry name" value="RNA_pol_sigma_r2"/>
</dbReference>
<dbReference type="InterPro" id="IPR039425">
    <property type="entry name" value="RNA_pol_sigma-70-like"/>
</dbReference>
<dbReference type="InterPro" id="IPR014284">
    <property type="entry name" value="RNA_pol_sigma-70_dom"/>
</dbReference>
<dbReference type="Pfam" id="PF04542">
    <property type="entry name" value="Sigma70_r2"/>
    <property type="match status" value="1"/>
</dbReference>
<keyword evidence="5" id="KW-0804">Transcription</keyword>
<dbReference type="InterPro" id="IPR036388">
    <property type="entry name" value="WH-like_DNA-bd_sf"/>
</dbReference>
<evidence type="ECO:0000259" key="7">
    <source>
        <dbReference type="Pfam" id="PF08281"/>
    </source>
</evidence>
<gene>
    <name evidence="8" type="ORF">H8S34_09185</name>
</gene>
<keyword evidence="9" id="KW-1185">Reference proteome</keyword>
<dbReference type="RefSeq" id="WP_186963797.1">
    <property type="nucleotide sequence ID" value="NZ_JACOPR010000005.1"/>
</dbReference>
<dbReference type="InterPro" id="IPR032675">
    <property type="entry name" value="LRR_dom_sf"/>
</dbReference>
<dbReference type="Pfam" id="PF08281">
    <property type="entry name" value="Sigma70_r4_2"/>
    <property type="match status" value="1"/>
</dbReference>
<accession>A0ABR7HU02</accession>
<feature type="domain" description="RNA polymerase sigma-70 region 2" evidence="6">
    <location>
        <begin position="21"/>
        <end position="88"/>
    </location>
</feature>
<dbReference type="PANTHER" id="PTHR43133:SF8">
    <property type="entry name" value="RNA POLYMERASE SIGMA FACTOR HI_1459-RELATED"/>
    <property type="match status" value="1"/>
</dbReference>
<dbReference type="InterPro" id="IPR013249">
    <property type="entry name" value="RNA_pol_sigma70_r4_t2"/>
</dbReference>
<dbReference type="SUPFAM" id="SSF52058">
    <property type="entry name" value="L domain-like"/>
    <property type="match status" value="1"/>
</dbReference>
<evidence type="ECO:0000256" key="1">
    <source>
        <dbReference type="ARBA" id="ARBA00010641"/>
    </source>
</evidence>
<comment type="caution">
    <text evidence="8">The sequence shown here is derived from an EMBL/GenBank/DDBJ whole genome shotgun (WGS) entry which is preliminary data.</text>
</comment>
<keyword evidence="4" id="KW-0238">DNA-binding</keyword>
<dbReference type="Gene3D" id="3.80.10.10">
    <property type="entry name" value="Ribonuclease Inhibitor"/>
    <property type="match status" value="1"/>
</dbReference>
<keyword evidence="2" id="KW-0805">Transcription regulation</keyword>
<reference evidence="8 9" key="1">
    <citation type="submission" date="2020-08" db="EMBL/GenBank/DDBJ databases">
        <title>Genome public.</title>
        <authorList>
            <person name="Liu C."/>
            <person name="Sun Q."/>
        </authorList>
    </citation>
    <scope>NUCLEOTIDE SEQUENCE [LARGE SCALE GENOMIC DNA]</scope>
    <source>
        <strain evidence="8 9">New-38</strain>
    </source>
</reference>
<dbReference type="CDD" id="cd06171">
    <property type="entry name" value="Sigma70_r4"/>
    <property type="match status" value="1"/>
</dbReference>
<proteinExistence type="inferred from homology"/>
<evidence type="ECO:0000313" key="8">
    <source>
        <dbReference type="EMBL" id="MBC5731000.1"/>
    </source>
</evidence>
<dbReference type="EMBL" id="JACOPR010000005">
    <property type="protein sequence ID" value="MBC5731000.1"/>
    <property type="molecule type" value="Genomic_DNA"/>
</dbReference>
<organism evidence="8 9">
    <name type="scientific">Pseudoflavonifractor hominis</name>
    <dbReference type="NCBI Taxonomy" id="2763059"/>
    <lineage>
        <taxon>Bacteria</taxon>
        <taxon>Bacillati</taxon>
        <taxon>Bacillota</taxon>
        <taxon>Clostridia</taxon>
        <taxon>Eubacteriales</taxon>
        <taxon>Oscillospiraceae</taxon>
        <taxon>Pseudoflavonifractor</taxon>
    </lineage>
</organism>
<sequence length="586" mass="63442">MELRTLVERAKTGDPAAMGELYQATNQRVYALALRLTGNPDEAMDVVQESYLSALQNLEGLRNPDAFLSWIFQIAANRCRKLHNQARRFASPGSEDEETDYFDALPDPDEKLLPEAVVDSGETRRLMAELVDSLPEAQRECVILYYFSQCSVEQIAQIQACTQGTVKSRLNYGRKKLKEGVLALEARDGIRLHSLVPIGPLFACVGSEVPDPDSLLHIWQNIAAGMGTAGVATASAGAASTAAGSQTAAGGASAAAKGAVGAVKLKIAAGVTAGAVLAGGAGIALSQPAVTFSDPVFEQNIRVILDKPSGAIRASDLEQIKQLWILDDGMTTNTSGEALQGTQPVSSLEDIALLSELRRIDYQVTDGGTLLDSLPEQESIQTAWVNTDELDAPGIEDLSFLERLPNLRRLYLHTEPGIDLTLLETKTSLMGLSLFSESDTTLDVSQLTQLRFLDYWGHSNIDITLEPPAELPYLKSLTVSGGSDFLTPLDLLSYMPALEYLYLRVAGDTDLTPVTQLTQLRVIQFSYDGPPVDLTPLLQCPSLEMCFVPNQYDGMTIPPKLPLGTLEQIKAIEVEIFQEIGEEIRG</sequence>
<comment type="similarity">
    <text evidence="1">Belongs to the sigma-70 factor family. ECF subfamily.</text>
</comment>
<keyword evidence="3" id="KW-0731">Sigma factor</keyword>
<protein>
    <submittedName>
        <fullName evidence="8">Sigma-70 family RNA polymerase sigma factor</fullName>
    </submittedName>
</protein>
<dbReference type="SUPFAM" id="SSF88659">
    <property type="entry name" value="Sigma3 and sigma4 domains of RNA polymerase sigma factors"/>
    <property type="match status" value="1"/>
</dbReference>
<name>A0ABR7HU02_9FIRM</name>
<dbReference type="InterPro" id="IPR007627">
    <property type="entry name" value="RNA_pol_sigma70_r2"/>
</dbReference>